<protein>
    <submittedName>
        <fullName evidence="2">GGDEF domain-containing protein</fullName>
    </submittedName>
</protein>
<keyword evidence="3" id="KW-1185">Reference proteome</keyword>
<comment type="caution">
    <text evidence="2">The sequence shown here is derived from an EMBL/GenBank/DDBJ whole genome shotgun (WGS) entry which is preliminary data.</text>
</comment>
<dbReference type="CDD" id="cd01949">
    <property type="entry name" value="GGDEF"/>
    <property type="match status" value="1"/>
</dbReference>
<dbReference type="InterPro" id="IPR029016">
    <property type="entry name" value="GAF-like_dom_sf"/>
</dbReference>
<sequence>MLSLFREDVSELMEAIPFSYDIVSDTLNLFGKSRMCIPLGDKTEHFLENVKNGKLLDEGFQTEILKLCHSICLENSSFESRLQIKNTEERYDYYNIKGKIRKDHQVIHGVLRSLKLEAETVQELEKKAFIDPLTKTYNRNGLEEKLKSEIKFLDKCCKGAMFLIDLDNFKLVNDSMGHLLGDALLIEIAEIIQSVFLENAVISRIGGDEFLVFAYQESDISVYEEKARQLCEKVEEFYNKGDARCPMTLSVGIAIAEENEEFDEIFNHADIALYRVKTSGKNGYFFYETGMKFLPYNCEEGKKREFTENRIGNDGFTYLKLLIDRAIDIANEEESAKQAVERILSLFIETFCVNSAYVYCYNKELAEMGISVYRTKETVLVKMFEPDLEGKSYRKYFNKNGIFYCTNIELLEEKYKEQIKDKNVETMLQVLIQRKGKVIGILGLNYCKAKRLWTQREINAIHTVGKIVSSLMYKLLEMDCR</sequence>
<dbReference type="InterPro" id="IPR000160">
    <property type="entry name" value="GGDEF_dom"/>
</dbReference>
<dbReference type="SUPFAM" id="SSF55073">
    <property type="entry name" value="Nucleotide cyclase"/>
    <property type="match status" value="1"/>
</dbReference>
<dbReference type="Gene3D" id="3.30.70.270">
    <property type="match status" value="1"/>
</dbReference>
<organism evidence="2 3">
    <name type="scientific">Velocimicrobium porci</name>
    <dbReference type="NCBI Taxonomy" id="2606634"/>
    <lineage>
        <taxon>Bacteria</taxon>
        <taxon>Bacillati</taxon>
        <taxon>Bacillota</taxon>
        <taxon>Clostridia</taxon>
        <taxon>Lachnospirales</taxon>
        <taxon>Lachnospiraceae</taxon>
        <taxon>Velocimicrobium</taxon>
    </lineage>
</organism>
<dbReference type="Pfam" id="PF00990">
    <property type="entry name" value="GGDEF"/>
    <property type="match status" value="1"/>
</dbReference>
<evidence type="ECO:0000259" key="1">
    <source>
        <dbReference type="PROSITE" id="PS50887"/>
    </source>
</evidence>
<dbReference type="PANTHER" id="PTHR44757">
    <property type="entry name" value="DIGUANYLATE CYCLASE DGCP"/>
    <property type="match status" value="1"/>
</dbReference>
<reference evidence="2 3" key="1">
    <citation type="submission" date="2019-08" db="EMBL/GenBank/DDBJ databases">
        <title>In-depth cultivation of the pig gut microbiome towards novel bacterial diversity and tailored functional studies.</title>
        <authorList>
            <person name="Wylensek D."/>
            <person name="Hitch T.C.A."/>
            <person name="Clavel T."/>
        </authorList>
    </citation>
    <scope>NUCLEOTIDE SEQUENCE [LARGE SCALE GENOMIC DNA]</scope>
    <source>
        <strain evidence="2 3">WCA-693-APC-MOT-I</strain>
    </source>
</reference>
<evidence type="ECO:0000313" key="3">
    <source>
        <dbReference type="Proteomes" id="UP000482209"/>
    </source>
</evidence>
<dbReference type="InterPro" id="IPR029787">
    <property type="entry name" value="Nucleotide_cyclase"/>
</dbReference>
<feature type="domain" description="GGDEF" evidence="1">
    <location>
        <begin position="157"/>
        <end position="289"/>
    </location>
</feature>
<dbReference type="InterPro" id="IPR043128">
    <property type="entry name" value="Rev_trsase/Diguanyl_cyclase"/>
</dbReference>
<dbReference type="Gene3D" id="3.30.450.40">
    <property type="match status" value="1"/>
</dbReference>
<dbReference type="SMART" id="SM00267">
    <property type="entry name" value="GGDEF"/>
    <property type="match status" value="1"/>
</dbReference>
<accession>A0A6L5XVR3</accession>
<dbReference type="AlphaFoldDB" id="A0A6L5XVR3"/>
<dbReference type="SUPFAM" id="SSF55781">
    <property type="entry name" value="GAF domain-like"/>
    <property type="match status" value="1"/>
</dbReference>
<dbReference type="NCBIfam" id="TIGR00254">
    <property type="entry name" value="GGDEF"/>
    <property type="match status" value="1"/>
</dbReference>
<dbReference type="RefSeq" id="WP_154515939.1">
    <property type="nucleotide sequence ID" value="NZ_VUMT01000001.1"/>
</dbReference>
<dbReference type="InterPro" id="IPR052155">
    <property type="entry name" value="Biofilm_reg_signaling"/>
</dbReference>
<dbReference type="PANTHER" id="PTHR44757:SF2">
    <property type="entry name" value="BIOFILM ARCHITECTURE MAINTENANCE PROTEIN MBAA"/>
    <property type="match status" value="1"/>
</dbReference>
<dbReference type="EMBL" id="VUMT01000001">
    <property type="protein sequence ID" value="MSS62481.1"/>
    <property type="molecule type" value="Genomic_DNA"/>
</dbReference>
<gene>
    <name evidence="2" type="ORF">FYJ58_01050</name>
</gene>
<dbReference type="Proteomes" id="UP000482209">
    <property type="component" value="Unassembled WGS sequence"/>
</dbReference>
<dbReference type="PROSITE" id="PS50887">
    <property type="entry name" value="GGDEF"/>
    <property type="match status" value="1"/>
</dbReference>
<proteinExistence type="predicted"/>
<name>A0A6L5XVR3_9FIRM</name>
<evidence type="ECO:0000313" key="2">
    <source>
        <dbReference type="EMBL" id="MSS62481.1"/>
    </source>
</evidence>